<name>A0ABP7LGI8_9GAMM</name>
<gene>
    <name evidence="9" type="primary">nuoL</name>
    <name evidence="9" type="ORF">GCM10022228_10200</name>
</gene>
<accession>A0ABP7LGI8</accession>
<feature type="transmembrane region" description="Helical" evidence="6">
    <location>
        <begin position="261"/>
        <end position="279"/>
    </location>
</feature>
<feature type="transmembrane region" description="Helical" evidence="6">
    <location>
        <begin position="150"/>
        <end position="170"/>
    </location>
</feature>
<keyword evidence="3 6" id="KW-1133">Transmembrane helix</keyword>
<feature type="transmembrane region" description="Helical" evidence="6">
    <location>
        <begin position="343"/>
        <end position="366"/>
    </location>
</feature>
<evidence type="ECO:0000256" key="5">
    <source>
        <dbReference type="RuleBase" id="RU000320"/>
    </source>
</evidence>
<dbReference type="PRINTS" id="PR01434">
    <property type="entry name" value="NADHDHGNASE5"/>
</dbReference>
<evidence type="ECO:0000313" key="9">
    <source>
        <dbReference type="EMBL" id="GAA3901408.1"/>
    </source>
</evidence>
<feature type="transmembrane region" description="Helical" evidence="6">
    <location>
        <begin position="46"/>
        <end position="67"/>
    </location>
</feature>
<dbReference type="Proteomes" id="UP001500133">
    <property type="component" value="Unassembled WGS sequence"/>
</dbReference>
<protein>
    <submittedName>
        <fullName evidence="9">NADH-quinone oxidoreductase subunit L</fullName>
    </submittedName>
</protein>
<keyword evidence="4 6" id="KW-0472">Membrane</keyword>
<keyword evidence="10" id="KW-1185">Reference proteome</keyword>
<dbReference type="Gene3D" id="1.20.5.2700">
    <property type="match status" value="1"/>
</dbReference>
<evidence type="ECO:0000256" key="1">
    <source>
        <dbReference type="ARBA" id="ARBA00004127"/>
    </source>
</evidence>
<organism evidence="9 10">
    <name type="scientific">Halomonas cibimaris</name>
    <dbReference type="NCBI Taxonomy" id="657012"/>
    <lineage>
        <taxon>Bacteria</taxon>
        <taxon>Pseudomonadati</taxon>
        <taxon>Pseudomonadota</taxon>
        <taxon>Gammaproteobacteria</taxon>
        <taxon>Oceanospirillales</taxon>
        <taxon>Halomonadaceae</taxon>
        <taxon>Halomonas</taxon>
    </lineage>
</organism>
<proteinExistence type="predicted"/>
<feature type="transmembrane region" description="Helical" evidence="6">
    <location>
        <begin position="508"/>
        <end position="529"/>
    </location>
</feature>
<comment type="subcellular location">
    <subcellularLocation>
        <location evidence="1">Endomembrane system</location>
        <topology evidence="1">Multi-pass membrane protein</topology>
    </subcellularLocation>
    <subcellularLocation>
        <location evidence="5">Membrane</location>
        <topology evidence="5">Multi-pass membrane protein</topology>
    </subcellularLocation>
</comment>
<feature type="transmembrane region" description="Helical" evidence="6">
    <location>
        <begin position="386"/>
        <end position="406"/>
    </location>
</feature>
<dbReference type="InterPro" id="IPR018393">
    <property type="entry name" value="NADHpl_OxRdtase_5_subgr"/>
</dbReference>
<keyword evidence="2 5" id="KW-0812">Transmembrane</keyword>
<dbReference type="InterPro" id="IPR001750">
    <property type="entry name" value="ND/Mrp_TM"/>
</dbReference>
<dbReference type="NCBIfam" id="NF005141">
    <property type="entry name" value="PRK06590.1"/>
    <property type="match status" value="1"/>
</dbReference>
<evidence type="ECO:0000259" key="7">
    <source>
        <dbReference type="Pfam" id="PF00361"/>
    </source>
</evidence>
<dbReference type="RefSeq" id="WP_344702970.1">
    <property type="nucleotide sequence ID" value="NZ_BAAAZT010000030.1"/>
</dbReference>
<feature type="transmembrane region" description="Helical" evidence="6">
    <location>
        <begin position="607"/>
        <end position="629"/>
    </location>
</feature>
<dbReference type="PANTHER" id="PTHR42829">
    <property type="entry name" value="NADH-UBIQUINONE OXIDOREDUCTASE CHAIN 5"/>
    <property type="match status" value="1"/>
</dbReference>
<reference evidence="10" key="1">
    <citation type="journal article" date="2019" name="Int. J. Syst. Evol. Microbiol.">
        <title>The Global Catalogue of Microorganisms (GCM) 10K type strain sequencing project: providing services to taxonomists for standard genome sequencing and annotation.</title>
        <authorList>
            <consortium name="The Broad Institute Genomics Platform"/>
            <consortium name="The Broad Institute Genome Sequencing Center for Infectious Disease"/>
            <person name="Wu L."/>
            <person name="Ma J."/>
        </authorList>
    </citation>
    <scope>NUCLEOTIDE SEQUENCE [LARGE SCALE GENOMIC DNA]</scope>
    <source>
        <strain evidence="10">JCM 16914</strain>
    </source>
</reference>
<feature type="transmembrane region" description="Helical" evidence="6">
    <location>
        <begin position="319"/>
        <end position="337"/>
    </location>
</feature>
<dbReference type="InterPro" id="IPR001516">
    <property type="entry name" value="Proton_antipo_N"/>
</dbReference>
<evidence type="ECO:0000256" key="2">
    <source>
        <dbReference type="ARBA" id="ARBA00022692"/>
    </source>
</evidence>
<dbReference type="EMBL" id="BAAAZT010000030">
    <property type="protein sequence ID" value="GAA3901408.1"/>
    <property type="molecule type" value="Genomic_DNA"/>
</dbReference>
<evidence type="ECO:0000256" key="4">
    <source>
        <dbReference type="ARBA" id="ARBA00023136"/>
    </source>
</evidence>
<comment type="caution">
    <text evidence="9">The sequence shown here is derived from an EMBL/GenBank/DDBJ whole genome shotgun (WGS) entry which is preliminary data.</text>
</comment>
<feature type="transmembrane region" description="Helical" evidence="6">
    <location>
        <begin position="182"/>
        <end position="201"/>
    </location>
</feature>
<feature type="transmembrane region" description="Helical" evidence="6">
    <location>
        <begin position="467"/>
        <end position="488"/>
    </location>
</feature>
<dbReference type="PRINTS" id="PR01435">
    <property type="entry name" value="NPOXDRDTASE5"/>
</dbReference>
<dbReference type="Pfam" id="PF00662">
    <property type="entry name" value="Proton_antipo_N"/>
    <property type="match status" value="1"/>
</dbReference>
<evidence type="ECO:0000256" key="6">
    <source>
        <dbReference type="SAM" id="Phobius"/>
    </source>
</evidence>
<feature type="transmembrane region" description="Helical" evidence="6">
    <location>
        <begin position="128"/>
        <end position="144"/>
    </location>
</feature>
<feature type="domain" description="NADH:quinone oxidoreductase/Mrp antiporter transmembrane" evidence="7">
    <location>
        <begin position="146"/>
        <end position="437"/>
    </location>
</feature>
<dbReference type="NCBIfam" id="TIGR01974">
    <property type="entry name" value="NDH_I_L"/>
    <property type="match status" value="1"/>
</dbReference>
<evidence type="ECO:0000256" key="3">
    <source>
        <dbReference type="ARBA" id="ARBA00022989"/>
    </source>
</evidence>
<feature type="domain" description="NADH-Ubiquinone oxidoreductase (complex I) chain 5 N-terminal" evidence="8">
    <location>
        <begin position="79"/>
        <end position="129"/>
    </location>
</feature>
<feature type="transmembrane region" description="Helical" evidence="6">
    <location>
        <begin position="291"/>
        <end position="312"/>
    </location>
</feature>
<feature type="transmembrane region" description="Helical" evidence="6">
    <location>
        <begin position="95"/>
        <end position="116"/>
    </location>
</feature>
<evidence type="ECO:0000313" key="10">
    <source>
        <dbReference type="Proteomes" id="UP001500133"/>
    </source>
</evidence>
<feature type="transmembrane region" description="Helical" evidence="6">
    <location>
        <begin position="15"/>
        <end position="34"/>
    </location>
</feature>
<feature type="transmembrane region" description="Helical" evidence="6">
    <location>
        <begin position="426"/>
        <end position="446"/>
    </location>
</feature>
<dbReference type="Pfam" id="PF00361">
    <property type="entry name" value="Proton_antipo_M"/>
    <property type="match status" value="1"/>
</dbReference>
<feature type="transmembrane region" description="Helical" evidence="6">
    <location>
        <begin position="221"/>
        <end position="240"/>
    </location>
</feature>
<evidence type="ECO:0000259" key="8">
    <source>
        <dbReference type="Pfam" id="PF00662"/>
    </source>
</evidence>
<dbReference type="InterPro" id="IPR003945">
    <property type="entry name" value="NU5C-like"/>
</dbReference>
<sequence length="632" mass="67361">MMEPLTDISTVQPTAMLLPLTFLLPLAGTLILAFSRGRLSYRASATLGTASVGLAALATALIALNFASGDAGQLTLWTWIAVGDFQPGISLALDGLSLTMLGVITGVGFFIHLFAAWYMRGEDGITRFYTYMNLFVFSMVLLVLGDNLLLLFLGWEGVGLCSYLLIGYYYTHSANGWAGFKAFIITRIGDVFLAIGMFLLFSRLGTLNIAEILELAPRAWQSGDTVVELAAFLLLGGALGKSAQLPLHTWLADAMAGPTPVSALIHAATMVTAGVYLIARMHGIFELAPAALYATGVIGALTLLMAGFAALAQTDIKRVLAYSTMSQIGYMFLALGVGAYDTAIFHLMTHAFFKALLFLSAGAVIISCHHEQDMRRLGGLWRTLPLAYMGFVVGGAALAALPLVSAGFYSKDAILWQALAADQQGLLAAGLIGALLTSLYTLRLIIATFHGPAKSDSARRAEAGRGLAHGLPLCVLAILSTFIGAWITPPLAGVLPASPGENATAGHGALELIAAAVALAGMALGVWVFSLHRGWLTLADAGLGAWLWRLWHRAWGFDALFDRTLVRPYRGAVRLLKSDVFDGVFRLLAWCMRLVHRGLSRTQTGKLRGYAVTMVMGATLILLSLALVFQGT</sequence>
<dbReference type="PANTHER" id="PTHR42829:SF2">
    <property type="entry name" value="NADH-UBIQUINONE OXIDOREDUCTASE CHAIN 5"/>
    <property type="match status" value="1"/>
</dbReference>